<dbReference type="InterPro" id="IPR028082">
    <property type="entry name" value="Peripla_BP_I"/>
</dbReference>
<evidence type="ECO:0000313" key="7">
    <source>
        <dbReference type="Proteomes" id="UP000436822"/>
    </source>
</evidence>
<keyword evidence="7" id="KW-1185">Reference proteome</keyword>
<protein>
    <submittedName>
        <fullName evidence="6">LacI family transcriptional regulator</fullName>
    </submittedName>
</protein>
<organism evidence="6 7">
    <name type="scientific">Litoreibacter roseus</name>
    <dbReference type="NCBI Taxonomy" id="2601869"/>
    <lineage>
        <taxon>Bacteria</taxon>
        <taxon>Pseudomonadati</taxon>
        <taxon>Pseudomonadota</taxon>
        <taxon>Alphaproteobacteria</taxon>
        <taxon>Rhodobacterales</taxon>
        <taxon>Roseobacteraceae</taxon>
        <taxon>Litoreibacter</taxon>
    </lineage>
</organism>
<keyword evidence="2" id="KW-0805">Transcription regulation</keyword>
<keyword evidence="4" id="KW-0804">Transcription</keyword>
<evidence type="ECO:0000259" key="5">
    <source>
        <dbReference type="PROSITE" id="PS50932"/>
    </source>
</evidence>
<dbReference type="RefSeq" id="WP_159809526.1">
    <property type="nucleotide sequence ID" value="NZ_BLJE01000004.1"/>
</dbReference>
<dbReference type="SUPFAM" id="SSF53822">
    <property type="entry name" value="Periplasmic binding protein-like I"/>
    <property type="match status" value="1"/>
</dbReference>
<dbReference type="PROSITE" id="PS00356">
    <property type="entry name" value="HTH_LACI_1"/>
    <property type="match status" value="1"/>
</dbReference>
<dbReference type="EMBL" id="BLJE01000004">
    <property type="protein sequence ID" value="GFE66482.1"/>
    <property type="molecule type" value="Genomic_DNA"/>
</dbReference>
<keyword evidence="3" id="KW-0238">DNA-binding</keyword>
<dbReference type="AlphaFoldDB" id="A0A6N6JMQ0"/>
<reference evidence="6 7" key="1">
    <citation type="submission" date="2019-12" db="EMBL/GenBank/DDBJ databases">
        <title>Litoreibacter badius sp. nov., a novel bacteriochlorophyll a-containing bacterium in the genus Litoreibacter.</title>
        <authorList>
            <person name="Kanamuro M."/>
            <person name="Takabe Y."/>
            <person name="Mori K."/>
            <person name="Takaichi S."/>
            <person name="Hanada S."/>
        </authorList>
    </citation>
    <scope>NUCLEOTIDE SEQUENCE [LARGE SCALE GENOMIC DNA]</scope>
    <source>
        <strain evidence="6 7">K6</strain>
    </source>
</reference>
<evidence type="ECO:0000256" key="1">
    <source>
        <dbReference type="ARBA" id="ARBA00022491"/>
    </source>
</evidence>
<evidence type="ECO:0000256" key="3">
    <source>
        <dbReference type="ARBA" id="ARBA00023125"/>
    </source>
</evidence>
<keyword evidence="1" id="KW-0678">Repressor</keyword>
<dbReference type="InterPro" id="IPR046335">
    <property type="entry name" value="LacI/GalR-like_sensor"/>
</dbReference>
<dbReference type="Gene3D" id="1.10.260.40">
    <property type="entry name" value="lambda repressor-like DNA-binding domains"/>
    <property type="match status" value="1"/>
</dbReference>
<dbReference type="SUPFAM" id="SSF47413">
    <property type="entry name" value="lambda repressor-like DNA-binding domains"/>
    <property type="match status" value="1"/>
</dbReference>
<dbReference type="GO" id="GO:0003700">
    <property type="term" value="F:DNA-binding transcription factor activity"/>
    <property type="evidence" value="ECO:0007669"/>
    <property type="project" value="TreeGrafter"/>
</dbReference>
<dbReference type="OrthoDB" id="234496at2"/>
<dbReference type="Proteomes" id="UP000436822">
    <property type="component" value="Unassembled WGS sequence"/>
</dbReference>
<dbReference type="SMART" id="SM00354">
    <property type="entry name" value="HTH_LACI"/>
    <property type="match status" value="1"/>
</dbReference>
<dbReference type="PROSITE" id="PS50932">
    <property type="entry name" value="HTH_LACI_2"/>
    <property type="match status" value="1"/>
</dbReference>
<evidence type="ECO:0000313" key="6">
    <source>
        <dbReference type="EMBL" id="GFE66482.1"/>
    </source>
</evidence>
<dbReference type="GO" id="GO:0000976">
    <property type="term" value="F:transcription cis-regulatory region binding"/>
    <property type="evidence" value="ECO:0007669"/>
    <property type="project" value="TreeGrafter"/>
</dbReference>
<comment type="caution">
    <text evidence="6">The sequence shown here is derived from an EMBL/GenBank/DDBJ whole genome shotgun (WGS) entry which is preliminary data.</text>
</comment>
<dbReference type="PANTHER" id="PTHR30146:SF148">
    <property type="entry name" value="HTH-TYPE TRANSCRIPTIONAL REPRESSOR PURR-RELATED"/>
    <property type="match status" value="1"/>
</dbReference>
<name>A0A6N6JMQ0_9RHOB</name>
<dbReference type="PANTHER" id="PTHR30146">
    <property type="entry name" value="LACI-RELATED TRANSCRIPTIONAL REPRESSOR"/>
    <property type="match status" value="1"/>
</dbReference>
<dbReference type="InterPro" id="IPR010982">
    <property type="entry name" value="Lambda_DNA-bd_dom_sf"/>
</dbReference>
<dbReference type="Gene3D" id="3.40.50.2300">
    <property type="match status" value="2"/>
</dbReference>
<dbReference type="CDD" id="cd06267">
    <property type="entry name" value="PBP1_LacI_sugar_binding-like"/>
    <property type="match status" value="1"/>
</dbReference>
<proteinExistence type="predicted"/>
<evidence type="ECO:0000256" key="2">
    <source>
        <dbReference type="ARBA" id="ARBA00023015"/>
    </source>
</evidence>
<dbReference type="InterPro" id="IPR000843">
    <property type="entry name" value="HTH_LacI"/>
</dbReference>
<sequence>MTTVKDVARAAEVSVGTVSKVLSKDQTVKPALRARVLQAVETLGYKPNLAARALRTNRVSMFGLIVPDITNPFFAQLAKNIEAEAGQVAHTVMLANSDDDPEKEAQQVETLLNQSPRGLIVVGASRAALRGIKTQVPIVSVDRRYGSYRLISTDHQKASAMVADHFFGLGHRRIAYISGPQSTEVGRLRKKGFCDRISELATTGDPVSLVTREGQFNYLSGEENAYDLIGQAPDVRPTAIAAASDQQAIGALRAARDVGLAVPGDLSIAGFDDITLAGLVVPRLTTVAQPSGQIAKAAVHALLEEAADGGRDQVIAAQLEVRGSSGPAP</sequence>
<dbReference type="CDD" id="cd01392">
    <property type="entry name" value="HTH_LacI"/>
    <property type="match status" value="1"/>
</dbReference>
<accession>A0A6N6JMQ0</accession>
<evidence type="ECO:0000256" key="4">
    <source>
        <dbReference type="ARBA" id="ARBA00023163"/>
    </source>
</evidence>
<dbReference type="Pfam" id="PF13377">
    <property type="entry name" value="Peripla_BP_3"/>
    <property type="match status" value="1"/>
</dbReference>
<dbReference type="Pfam" id="PF00356">
    <property type="entry name" value="LacI"/>
    <property type="match status" value="1"/>
</dbReference>
<feature type="domain" description="HTH lacI-type" evidence="5">
    <location>
        <begin position="2"/>
        <end position="56"/>
    </location>
</feature>
<gene>
    <name evidence="6" type="ORF">KIN_35560</name>
</gene>